<dbReference type="RefSeq" id="WP_244569587.1">
    <property type="nucleotide sequence ID" value="NZ_JACBYZ010000001.1"/>
</dbReference>
<dbReference type="PROSITE" id="PS50928">
    <property type="entry name" value="ABC_TM1"/>
    <property type="match status" value="1"/>
</dbReference>
<dbReference type="PANTHER" id="PTHR30614">
    <property type="entry name" value="MEMBRANE COMPONENT OF AMINO ACID ABC TRANSPORTER"/>
    <property type="match status" value="1"/>
</dbReference>
<keyword evidence="4 7" id="KW-0812">Transmembrane</keyword>
<organism evidence="10 11">
    <name type="scientific">Aeriscardovia aeriphila</name>
    <dbReference type="NCBI Taxonomy" id="218139"/>
    <lineage>
        <taxon>Bacteria</taxon>
        <taxon>Bacillati</taxon>
        <taxon>Actinomycetota</taxon>
        <taxon>Actinomycetes</taxon>
        <taxon>Bifidobacteriales</taxon>
        <taxon>Bifidobacteriaceae</taxon>
        <taxon>Aeriscardovia</taxon>
    </lineage>
</organism>
<dbReference type="GO" id="GO:0006865">
    <property type="term" value="P:amino acid transport"/>
    <property type="evidence" value="ECO:0007669"/>
    <property type="project" value="TreeGrafter"/>
</dbReference>
<dbReference type="NCBIfam" id="TIGR01726">
    <property type="entry name" value="HEQRo_perm_3TM"/>
    <property type="match status" value="1"/>
</dbReference>
<feature type="compositionally biased region" description="Basic and acidic residues" evidence="8">
    <location>
        <begin position="404"/>
        <end position="427"/>
    </location>
</feature>
<feature type="region of interest" description="Disordered" evidence="8">
    <location>
        <begin position="47"/>
        <end position="73"/>
    </location>
</feature>
<keyword evidence="3" id="KW-1003">Cell membrane</keyword>
<dbReference type="InterPro" id="IPR010065">
    <property type="entry name" value="AA_ABC_transptr_permease_3TM"/>
</dbReference>
<dbReference type="AlphaFoldDB" id="A0A261F9Y9"/>
<dbReference type="Gene3D" id="1.10.3720.10">
    <property type="entry name" value="MetI-like"/>
    <property type="match status" value="1"/>
</dbReference>
<dbReference type="InterPro" id="IPR035906">
    <property type="entry name" value="MetI-like_sf"/>
</dbReference>
<evidence type="ECO:0000259" key="9">
    <source>
        <dbReference type="PROSITE" id="PS50928"/>
    </source>
</evidence>
<sequence length="435" mass="48311">MKITSSRDSFDYSAIDPDTLEPADTSLFVQAVPGGFERRVANGPVKLPRALREGDTSDKPVTRQQRRERSQKHSVLFDAPGPKAMARIRVANAITVVLAVAVLALIVWRFAHPPMGENQLSWKLWEPALNARAWLSFYIPGALSTLAAAAVSIVGAVVFGFVFALGRLSQVAIIRWVSSVIIEFCRAVPVLLFMIFFWRVYAALGLSDMAAFWAVVTGLVLYNGSVVTELIRSGVGNLPLGQAEAATALGMSHMRSLMSIEIPQAVIASMPALVAQLVVVLKDTALGSIISYADLLQRSRQLGALYFNSLQTLFVAAVFYFVLCYWLTRWAQRIPEKMQSKTSGVARSRAIQPEAILDPDNITAQETASRERPFGGVPSDIPDHYHGSNAVRTRKWEGKHRHEQLKEQEHEIARERHEDRRAERDYNAQHNAHRS</sequence>
<name>A0A261F9Y9_9BIFI</name>
<evidence type="ECO:0000256" key="2">
    <source>
        <dbReference type="ARBA" id="ARBA00022448"/>
    </source>
</evidence>
<comment type="similarity">
    <text evidence="7">Belongs to the binding-protein-dependent transport system permease family.</text>
</comment>
<evidence type="ECO:0000256" key="6">
    <source>
        <dbReference type="ARBA" id="ARBA00023136"/>
    </source>
</evidence>
<gene>
    <name evidence="10" type="ORF">AEAE_0343</name>
</gene>
<dbReference type="InterPro" id="IPR043429">
    <property type="entry name" value="ArtM/GltK/GlnP/TcyL/YhdX-like"/>
</dbReference>
<accession>A0A261F9Y9</accession>
<evidence type="ECO:0000313" key="11">
    <source>
        <dbReference type="Proteomes" id="UP000228976"/>
    </source>
</evidence>
<dbReference type="PANTHER" id="PTHR30614:SF21">
    <property type="entry name" value="AMINO ACID ABC TRANSPORTER PERMEASE"/>
    <property type="match status" value="1"/>
</dbReference>
<evidence type="ECO:0000256" key="1">
    <source>
        <dbReference type="ARBA" id="ARBA00004651"/>
    </source>
</evidence>
<reference evidence="10 11" key="1">
    <citation type="journal article" date="2017" name="BMC Genomics">
        <title>Comparative genomic and phylogenomic analyses of the Bifidobacteriaceae family.</title>
        <authorList>
            <person name="Lugli G.A."/>
            <person name="Milani C."/>
            <person name="Turroni F."/>
            <person name="Duranti S."/>
            <person name="Mancabelli L."/>
            <person name="Mangifesta M."/>
            <person name="Ferrario C."/>
            <person name="Modesto M."/>
            <person name="Mattarelli P."/>
            <person name="Jiri K."/>
            <person name="van Sinderen D."/>
            <person name="Ventura M."/>
        </authorList>
    </citation>
    <scope>NUCLEOTIDE SEQUENCE [LARGE SCALE GENOMIC DNA]</scope>
    <source>
        <strain evidence="10 11">LMG 21773</strain>
    </source>
</reference>
<keyword evidence="5 7" id="KW-1133">Transmembrane helix</keyword>
<dbReference type="Pfam" id="PF00528">
    <property type="entry name" value="BPD_transp_1"/>
    <property type="match status" value="1"/>
</dbReference>
<protein>
    <submittedName>
        <fullName evidence="10">Glutamine ABC transporter permease</fullName>
    </submittedName>
</protein>
<feature type="region of interest" description="Disordered" evidence="8">
    <location>
        <begin position="1"/>
        <end position="20"/>
    </location>
</feature>
<feature type="region of interest" description="Disordered" evidence="8">
    <location>
        <begin position="360"/>
        <end position="435"/>
    </location>
</feature>
<evidence type="ECO:0000256" key="7">
    <source>
        <dbReference type="RuleBase" id="RU363032"/>
    </source>
</evidence>
<feature type="domain" description="ABC transmembrane type-1" evidence="9">
    <location>
        <begin position="142"/>
        <end position="323"/>
    </location>
</feature>
<evidence type="ECO:0000256" key="4">
    <source>
        <dbReference type="ARBA" id="ARBA00022692"/>
    </source>
</evidence>
<dbReference type="InterPro" id="IPR000515">
    <property type="entry name" value="MetI-like"/>
</dbReference>
<feature type="transmembrane region" description="Helical" evidence="7">
    <location>
        <begin position="90"/>
        <end position="111"/>
    </location>
</feature>
<dbReference type="SUPFAM" id="SSF161098">
    <property type="entry name" value="MetI-like"/>
    <property type="match status" value="1"/>
</dbReference>
<dbReference type="CDD" id="cd06261">
    <property type="entry name" value="TM_PBP2"/>
    <property type="match status" value="1"/>
</dbReference>
<dbReference type="GO" id="GO:0022857">
    <property type="term" value="F:transmembrane transporter activity"/>
    <property type="evidence" value="ECO:0007669"/>
    <property type="project" value="InterPro"/>
</dbReference>
<feature type="transmembrane region" description="Helical" evidence="7">
    <location>
        <begin position="305"/>
        <end position="328"/>
    </location>
</feature>
<dbReference type="GO" id="GO:0043190">
    <property type="term" value="C:ATP-binding cassette (ABC) transporter complex"/>
    <property type="evidence" value="ECO:0007669"/>
    <property type="project" value="InterPro"/>
</dbReference>
<feature type="transmembrane region" description="Helical" evidence="7">
    <location>
        <begin position="176"/>
        <end position="198"/>
    </location>
</feature>
<evidence type="ECO:0000256" key="3">
    <source>
        <dbReference type="ARBA" id="ARBA00022475"/>
    </source>
</evidence>
<keyword evidence="11" id="KW-1185">Reference proteome</keyword>
<dbReference type="Proteomes" id="UP000228976">
    <property type="component" value="Unassembled WGS sequence"/>
</dbReference>
<dbReference type="EMBL" id="MWWU01000002">
    <property type="protein sequence ID" value="OZG55855.1"/>
    <property type="molecule type" value="Genomic_DNA"/>
</dbReference>
<evidence type="ECO:0000256" key="5">
    <source>
        <dbReference type="ARBA" id="ARBA00022989"/>
    </source>
</evidence>
<proteinExistence type="inferred from homology"/>
<comment type="subcellular location">
    <subcellularLocation>
        <location evidence="1 7">Cell membrane</location>
        <topology evidence="1 7">Multi-pass membrane protein</topology>
    </subcellularLocation>
</comment>
<keyword evidence="2 7" id="KW-0813">Transport</keyword>
<comment type="caution">
    <text evidence="10">The sequence shown here is derived from an EMBL/GenBank/DDBJ whole genome shotgun (WGS) entry which is preliminary data.</text>
</comment>
<feature type="transmembrane region" description="Helical" evidence="7">
    <location>
        <begin position="210"/>
        <end position="231"/>
    </location>
</feature>
<keyword evidence="6 7" id="KW-0472">Membrane</keyword>
<evidence type="ECO:0000256" key="8">
    <source>
        <dbReference type="SAM" id="MobiDB-lite"/>
    </source>
</evidence>
<feature type="compositionally biased region" description="Basic and acidic residues" evidence="8">
    <location>
        <begin position="50"/>
        <end position="68"/>
    </location>
</feature>
<feature type="transmembrane region" description="Helical" evidence="7">
    <location>
        <begin position="265"/>
        <end position="293"/>
    </location>
</feature>
<evidence type="ECO:0000313" key="10">
    <source>
        <dbReference type="EMBL" id="OZG55855.1"/>
    </source>
</evidence>
<feature type="transmembrane region" description="Helical" evidence="7">
    <location>
        <begin position="131"/>
        <end position="164"/>
    </location>
</feature>